<evidence type="ECO:0000313" key="2">
    <source>
        <dbReference type="Proteomes" id="UP001497700"/>
    </source>
</evidence>
<comment type="caution">
    <text evidence="1">The sequence shown here is derived from an EMBL/GenBank/DDBJ whole genome shotgun (WGS) entry which is preliminary data.</text>
</comment>
<dbReference type="Proteomes" id="UP001497700">
    <property type="component" value="Unassembled WGS sequence"/>
</dbReference>
<evidence type="ECO:0000313" key="1">
    <source>
        <dbReference type="EMBL" id="KAI4860785.1"/>
    </source>
</evidence>
<name>A0ACB9YMZ9_9PEZI</name>
<protein>
    <submittedName>
        <fullName evidence="1">Uncharacterized protein</fullName>
    </submittedName>
</protein>
<dbReference type="EMBL" id="MU393573">
    <property type="protein sequence ID" value="KAI4860785.1"/>
    <property type="molecule type" value="Genomic_DNA"/>
</dbReference>
<sequence length="291" mass="31122">MSNPQPPNMLQRGSLEDAKALAAEFSRARPPNRRGNQASGRGDGSGRERLAENRYRPNQGNPHASYNPPVLSGTMNPRGNTARLIPSQNLYSNVFPNTGSRRPAEPRGLPASYNAQLPARSGLTSFERTERILPPQGIAAPQNLGFYQGGSTMQRPVPNPAAVAPAPKPQGYLGINQPFQGYTGTTGPRPAESRPAERHRPAKPRPVDDEDVSMTDADAPSGYRRLGAKGLDASMWNTNGGDDGGAEDTHMAPPRPAFDRRPSNTRTNTSTSTIVSSGLVQGPGLANSRWA</sequence>
<accession>A0ACB9YMZ9</accession>
<organism evidence="1 2">
    <name type="scientific">Hypoxylon rubiginosum</name>
    <dbReference type="NCBI Taxonomy" id="110542"/>
    <lineage>
        <taxon>Eukaryota</taxon>
        <taxon>Fungi</taxon>
        <taxon>Dikarya</taxon>
        <taxon>Ascomycota</taxon>
        <taxon>Pezizomycotina</taxon>
        <taxon>Sordariomycetes</taxon>
        <taxon>Xylariomycetidae</taxon>
        <taxon>Xylariales</taxon>
        <taxon>Hypoxylaceae</taxon>
        <taxon>Hypoxylon</taxon>
    </lineage>
</organism>
<reference evidence="1 2" key="1">
    <citation type="journal article" date="2022" name="New Phytol.">
        <title>Ecological generalism drives hyperdiversity of secondary metabolite gene clusters in xylarialean endophytes.</title>
        <authorList>
            <person name="Franco M.E.E."/>
            <person name="Wisecaver J.H."/>
            <person name="Arnold A.E."/>
            <person name="Ju Y.M."/>
            <person name="Slot J.C."/>
            <person name="Ahrendt S."/>
            <person name="Moore L.P."/>
            <person name="Eastman K.E."/>
            <person name="Scott K."/>
            <person name="Konkel Z."/>
            <person name="Mondo S.J."/>
            <person name="Kuo A."/>
            <person name="Hayes R.D."/>
            <person name="Haridas S."/>
            <person name="Andreopoulos B."/>
            <person name="Riley R."/>
            <person name="LaButti K."/>
            <person name="Pangilinan J."/>
            <person name="Lipzen A."/>
            <person name="Amirebrahimi M."/>
            <person name="Yan J."/>
            <person name="Adam C."/>
            <person name="Keymanesh K."/>
            <person name="Ng V."/>
            <person name="Louie K."/>
            <person name="Northen T."/>
            <person name="Drula E."/>
            <person name="Henrissat B."/>
            <person name="Hsieh H.M."/>
            <person name="Youens-Clark K."/>
            <person name="Lutzoni F."/>
            <person name="Miadlikowska J."/>
            <person name="Eastwood D.C."/>
            <person name="Hamelin R.C."/>
            <person name="Grigoriev I.V."/>
            <person name="U'Ren J.M."/>
        </authorList>
    </citation>
    <scope>NUCLEOTIDE SEQUENCE [LARGE SCALE GENOMIC DNA]</scope>
    <source>
        <strain evidence="1 2">CBS 119005</strain>
    </source>
</reference>
<keyword evidence="2" id="KW-1185">Reference proteome</keyword>
<proteinExistence type="predicted"/>
<gene>
    <name evidence="1" type="ORF">F4820DRAFT_452591</name>
</gene>